<evidence type="ECO:0000313" key="1">
    <source>
        <dbReference type="EMBL" id="MFH6602292.1"/>
    </source>
</evidence>
<evidence type="ECO:0000313" key="2">
    <source>
        <dbReference type="Proteomes" id="UP001595191"/>
    </source>
</evidence>
<proteinExistence type="predicted"/>
<keyword evidence="2" id="KW-1185">Reference proteome</keyword>
<accession>A0ACC7LL35</accession>
<sequence>MKWPVRIFNFYLDASIHVALAVFALVQITGGVLKFETSAHLSYFLFFGTIACYNFIKYGVGSKKYILVSNRYHKNIQIASFVALIPALYHACFFTYETWLGVIVIIVFTGLYALPIMPHGKNLRSRGLLKIFLVGLVWSLTTVALPAIQANKIMNWDVLIELIQRFLLVLVLMIPFEIRDLKYDKLDLDTLPQRVGIMNTKKIGYIVTLVLYIMTFLKDELAWSEILGKAILGVMLCLALIYVKKDRSKYFASFWVEAIPIFWWAVIFSLQYYF</sequence>
<protein>
    <submittedName>
        <fullName evidence="1">Uncharacterized protein</fullName>
    </submittedName>
</protein>
<dbReference type="Proteomes" id="UP001595191">
    <property type="component" value="Unassembled WGS sequence"/>
</dbReference>
<reference evidence="1" key="1">
    <citation type="submission" date="2024-09" db="EMBL/GenBank/DDBJ databases">
        <authorList>
            <person name="Liu J."/>
        </authorList>
    </citation>
    <scope>NUCLEOTIDE SEQUENCE</scope>
    <source>
        <strain evidence="1">NBU2967</strain>
    </source>
</reference>
<organism evidence="1 2">
    <name type="scientific">Meishania litoralis</name>
    <dbReference type="NCBI Taxonomy" id="3434685"/>
    <lineage>
        <taxon>Bacteria</taxon>
        <taxon>Pseudomonadati</taxon>
        <taxon>Bacteroidota</taxon>
        <taxon>Flavobacteriia</taxon>
        <taxon>Flavobacteriales</taxon>
        <taxon>Flavobacteriaceae</taxon>
        <taxon>Meishania</taxon>
    </lineage>
</organism>
<gene>
    <name evidence="1" type="ORF">ACEZ3G_02295</name>
</gene>
<name>A0ACC7LL35_9FLAO</name>
<dbReference type="EMBL" id="JBHFPV010000001">
    <property type="protein sequence ID" value="MFH6602292.1"/>
    <property type="molecule type" value="Genomic_DNA"/>
</dbReference>
<comment type="caution">
    <text evidence="1">The sequence shown here is derived from an EMBL/GenBank/DDBJ whole genome shotgun (WGS) entry which is preliminary data.</text>
</comment>